<name>A0A964BWN1_9CYAN</name>
<proteinExistence type="predicted"/>
<dbReference type="InterPro" id="IPR012337">
    <property type="entry name" value="RNaseH-like_sf"/>
</dbReference>
<dbReference type="PANTHER" id="PTHR37319">
    <property type="entry name" value="TRANSPOSASE"/>
    <property type="match status" value="1"/>
</dbReference>
<evidence type="ECO:0000313" key="1">
    <source>
        <dbReference type="EMBL" id="MCC0179856.1"/>
    </source>
</evidence>
<protein>
    <recommendedName>
        <fullName evidence="3">Transposase</fullName>
    </recommendedName>
</protein>
<gene>
    <name evidence="1" type="ORF">I4641_23240</name>
</gene>
<evidence type="ECO:0000313" key="2">
    <source>
        <dbReference type="Proteomes" id="UP000729733"/>
    </source>
</evidence>
<organism evidence="1 2">
    <name type="scientific">Waterburya agarophytonicola KI4</name>
    <dbReference type="NCBI Taxonomy" id="2874699"/>
    <lineage>
        <taxon>Bacteria</taxon>
        <taxon>Bacillati</taxon>
        <taxon>Cyanobacteriota</taxon>
        <taxon>Cyanophyceae</taxon>
        <taxon>Pleurocapsales</taxon>
        <taxon>Hyellaceae</taxon>
        <taxon>Waterburya</taxon>
        <taxon>Waterburya agarophytonicola</taxon>
    </lineage>
</organism>
<dbReference type="SUPFAM" id="SSF53098">
    <property type="entry name" value="Ribonuclease H-like"/>
    <property type="match status" value="1"/>
</dbReference>
<comment type="caution">
    <text evidence="1">The sequence shown here is derived from an EMBL/GenBank/DDBJ whole genome shotgun (WGS) entry which is preliminary data.</text>
</comment>
<sequence>MKPGNKVLHNGVLVTENNQKDRFNVVVYWQRKYNNKQLPTPWYLLTNLENKEEVIKIFASRGGIEAMFRDCKSGGYNLEGSQANSQRLTNLILLVAIAYTASCLVGLKMRNTGYQEYINRLKIEGKNRPRHSYFWTGLYGTTWILSMDICWEWVEKLMKIALNKLPFYLKGLKAMKHIQSIV</sequence>
<dbReference type="EMBL" id="JADWDC010000124">
    <property type="protein sequence ID" value="MCC0179856.1"/>
    <property type="molecule type" value="Genomic_DNA"/>
</dbReference>
<dbReference type="RefSeq" id="WP_229642952.1">
    <property type="nucleotide sequence ID" value="NZ_JADWDC010000124.1"/>
</dbReference>
<evidence type="ECO:0008006" key="3">
    <source>
        <dbReference type="Google" id="ProtNLM"/>
    </source>
</evidence>
<accession>A0A964BWN1</accession>
<keyword evidence="2" id="KW-1185">Reference proteome</keyword>
<dbReference type="PANTHER" id="PTHR37319:SF1">
    <property type="entry name" value="TRANSPOSASE TN5 DIMERISATION DOMAIN-CONTAINING PROTEIN"/>
    <property type="match status" value="1"/>
</dbReference>
<dbReference type="Gene3D" id="3.90.350.10">
    <property type="entry name" value="Transposase Inhibitor Protein From Tn5, Chain A, domain 1"/>
    <property type="match status" value="1"/>
</dbReference>
<dbReference type="AlphaFoldDB" id="A0A964BWN1"/>
<dbReference type="Proteomes" id="UP000729733">
    <property type="component" value="Unassembled WGS sequence"/>
</dbReference>
<reference evidence="1" key="1">
    <citation type="journal article" date="2021" name="Antonie Van Leeuwenhoek">
        <title>Draft genome and description of Waterburya agarophytonicola gen. nov. sp. nov. (Pleurocapsales, Cyanobacteria): a seaweed symbiont.</title>
        <authorList>
            <person name="Bonthond G."/>
            <person name="Shalygin S."/>
            <person name="Bayer T."/>
            <person name="Weinberger F."/>
        </authorList>
    </citation>
    <scope>NUCLEOTIDE SEQUENCE</scope>
    <source>
        <strain evidence="1">KI4</strain>
    </source>
</reference>
<dbReference type="InterPro" id="IPR047768">
    <property type="entry name" value="Tn5p-like"/>
</dbReference>